<dbReference type="Gene3D" id="3.80.30.20">
    <property type="entry name" value="tm_1862 like domain"/>
    <property type="match status" value="1"/>
</dbReference>
<dbReference type="InterPro" id="IPR023404">
    <property type="entry name" value="rSAM_horseshoe"/>
</dbReference>
<dbReference type="InterPro" id="IPR034466">
    <property type="entry name" value="Methyltransferase_Class_B"/>
</dbReference>
<dbReference type="Gene3D" id="3.40.50.280">
    <property type="entry name" value="Cobalamin-binding domain"/>
    <property type="match status" value="1"/>
</dbReference>
<dbReference type="EMBL" id="JAAEEH010000011">
    <property type="protein sequence ID" value="NDL67231.1"/>
    <property type="molecule type" value="Genomic_DNA"/>
</dbReference>
<dbReference type="InterPro" id="IPR006158">
    <property type="entry name" value="Cobalamin-bd"/>
</dbReference>
<dbReference type="SUPFAM" id="SSF102114">
    <property type="entry name" value="Radical SAM enzymes"/>
    <property type="match status" value="1"/>
</dbReference>
<dbReference type="InterPro" id="IPR007197">
    <property type="entry name" value="rSAM"/>
</dbReference>
<comment type="caution">
    <text evidence="8">The sequence shown here is derived from an EMBL/GenBank/DDBJ whole genome shotgun (WGS) entry which is preliminary data.</text>
</comment>
<feature type="domain" description="B12-binding" evidence="6">
    <location>
        <begin position="5"/>
        <end position="138"/>
    </location>
</feature>
<dbReference type="SUPFAM" id="SSF52242">
    <property type="entry name" value="Cobalamin (vitamin B12)-binding domain"/>
    <property type="match status" value="1"/>
</dbReference>
<keyword evidence="5" id="KW-0411">Iron-sulfur</keyword>
<dbReference type="InterPro" id="IPR051198">
    <property type="entry name" value="BchE-like"/>
</dbReference>
<dbReference type="InterPro" id="IPR036724">
    <property type="entry name" value="Cobalamin-bd_sf"/>
</dbReference>
<evidence type="ECO:0000256" key="1">
    <source>
        <dbReference type="ARBA" id="ARBA00001966"/>
    </source>
</evidence>
<dbReference type="SMART" id="SM00729">
    <property type="entry name" value="Elp3"/>
    <property type="match status" value="1"/>
</dbReference>
<reference evidence="8 9" key="1">
    <citation type="submission" date="2020-01" db="EMBL/GenBank/DDBJ databases">
        <title>Anaeroalcalibacter tamaniensis gen. nov., sp. nov., moderately halophilic strictly anaerobic fermenter bacterium from mud volcano of Taman peninsula.</title>
        <authorList>
            <person name="Frolova A."/>
            <person name="Merkel A.Y."/>
            <person name="Slobodkin A.I."/>
        </authorList>
    </citation>
    <scope>NUCLEOTIDE SEQUENCE [LARGE SCALE GENOMIC DNA]</scope>
    <source>
        <strain evidence="8 9">F-3ap</strain>
    </source>
</reference>
<dbReference type="Proteomes" id="UP000461585">
    <property type="component" value="Unassembled WGS sequence"/>
</dbReference>
<dbReference type="PROSITE" id="PS51332">
    <property type="entry name" value="B12_BINDING"/>
    <property type="match status" value="1"/>
</dbReference>
<evidence type="ECO:0000259" key="7">
    <source>
        <dbReference type="PROSITE" id="PS51918"/>
    </source>
</evidence>
<dbReference type="CDD" id="cd02068">
    <property type="entry name" value="radical_SAM_B12_BD"/>
    <property type="match status" value="1"/>
</dbReference>
<dbReference type="PANTHER" id="PTHR43409">
    <property type="entry name" value="ANAEROBIC MAGNESIUM-PROTOPORPHYRIN IX MONOMETHYL ESTER CYCLASE-RELATED"/>
    <property type="match status" value="1"/>
</dbReference>
<dbReference type="GO" id="GO:0005829">
    <property type="term" value="C:cytosol"/>
    <property type="evidence" value="ECO:0007669"/>
    <property type="project" value="TreeGrafter"/>
</dbReference>
<evidence type="ECO:0000313" key="8">
    <source>
        <dbReference type="EMBL" id="NDL67231.1"/>
    </source>
</evidence>
<organism evidence="8 9">
    <name type="scientific">Anaerotalea alkaliphila</name>
    <dbReference type="NCBI Taxonomy" id="2662126"/>
    <lineage>
        <taxon>Bacteria</taxon>
        <taxon>Bacillati</taxon>
        <taxon>Bacillota</taxon>
        <taxon>Clostridia</taxon>
        <taxon>Eubacteriales</taxon>
        <taxon>Anaerotalea</taxon>
    </lineage>
</organism>
<evidence type="ECO:0000256" key="2">
    <source>
        <dbReference type="ARBA" id="ARBA00022691"/>
    </source>
</evidence>
<dbReference type="PROSITE" id="PS51918">
    <property type="entry name" value="RADICAL_SAM"/>
    <property type="match status" value="1"/>
</dbReference>
<evidence type="ECO:0000313" key="9">
    <source>
        <dbReference type="Proteomes" id="UP000461585"/>
    </source>
</evidence>
<accession>A0A7X5KLU8</accession>
<dbReference type="SFLD" id="SFLDG01123">
    <property type="entry name" value="methyltransferase_(Class_B)"/>
    <property type="match status" value="1"/>
</dbReference>
<dbReference type="Pfam" id="PF02310">
    <property type="entry name" value="B12-binding"/>
    <property type="match status" value="1"/>
</dbReference>
<feature type="domain" description="Radical SAM core" evidence="7">
    <location>
        <begin position="176"/>
        <end position="401"/>
    </location>
</feature>
<name>A0A7X5KLU8_9FIRM</name>
<dbReference type="InterPro" id="IPR006638">
    <property type="entry name" value="Elp3/MiaA/NifB-like_rSAM"/>
</dbReference>
<dbReference type="Pfam" id="PF04055">
    <property type="entry name" value="Radical_SAM"/>
    <property type="match status" value="1"/>
</dbReference>
<sequence>MERSFKVLLVAINAKFIHTNPAVRHLRERLQMPGIAGEVLECTVNQRVDHILKGIVSKEPDVVGFSCYLWNIAYVQALVANLKKVLPRVRILLGGPEVSYDASRLLAAWPQVDCIVCGEGEEALARVAGRYAKGGGLDSSIRGICFRTGEGEVLATGPGAPVDMDSLGFPYGDQEDLSHKILYYETSRGCPYQCSYCLSSMEKGVRFRSLERVFGDLERFLEAEVPQVKLVDRTFNARKSHAKAIWRWLMTHDRGRTNFHFEISADLLDEESLFLLGQARPGLFQFEIGVQSANPRTLELIRRKMDLEVLETNVRRLQEGRNIHLHLDLIAGLPGEGYASFRESFNRVHGMGPDQLQLGFLKVLKGSGLEREKEAYGLVHRDYAPYEVLRTADLSYGELERLKLVEEMLERYGNSGLYRRTLAHAIPLHPDPFSFYEALGDHFSGEGLEEVSLSKAQQTEVLRDFLRKWGKVDPGMLDELLKLDLLLHERLRKLPSWLENRELGREALQARGVGREEAKACHFEAFDLDVAACMEAGTVRKGPGVLRTEYGKKDFVTGEAGWSFLPPSGA</sequence>
<dbReference type="Pfam" id="PF13311">
    <property type="entry name" value="DUF4080"/>
    <property type="match status" value="1"/>
</dbReference>
<keyword evidence="3" id="KW-0479">Metal-binding</keyword>
<keyword evidence="9" id="KW-1185">Reference proteome</keyword>
<dbReference type="GO" id="GO:0051539">
    <property type="term" value="F:4 iron, 4 sulfur cluster binding"/>
    <property type="evidence" value="ECO:0007669"/>
    <property type="project" value="UniProtKB-KW"/>
</dbReference>
<dbReference type="GO" id="GO:0003824">
    <property type="term" value="F:catalytic activity"/>
    <property type="evidence" value="ECO:0007669"/>
    <property type="project" value="InterPro"/>
</dbReference>
<dbReference type="InterPro" id="IPR058240">
    <property type="entry name" value="rSAM_sf"/>
</dbReference>
<dbReference type="CDD" id="cd01335">
    <property type="entry name" value="Radical_SAM"/>
    <property type="match status" value="1"/>
</dbReference>
<dbReference type="PANTHER" id="PTHR43409:SF16">
    <property type="entry name" value="SLR0320 PROTEIN"/>
    <property type="match status" value="1"/>
</dbReference>
<protein>
    <submittedName>
        <fullName evidence="8">DUF4080 domain-containing protein</fullName>
    </submittedName>
</protein>
<dbReference type="InterPro" id="IPR025288">
    <property type="entry name" value="DUF4080"/>
</dbReference>
<evidence type="ECO:0000256" key="5">
    <source>
        <dbReference type="ARBA" id="ARBA00023014"/>
    </source>
</evidence>
<comment type="cofactor">
    <cofactor evidence="1">
        <name>[4Fe-4S] cluster</name>
        <dbReference type="ChEBI" id="CHEBI:49883"/>
    </cofactor>
</comment>
<keyword evidence="4" id="KW-0408">Iron</keyword>
<dbReference type="GO" id="GO:0031419">
    <property type="term" value="F:cobalamin binding"/>
    <property type="evidence" value="ECO:0007669"/>
    <property type="project" value="InterPro"/>
</dbReference>
<dbReference type="AlphaFoldDB" id="A0A7X5KLU8"/>
<dbReference type="RefSeq" id="WP_162369954.1">
    <property type="nucleotide sequence ID" value="NZ_JAAEEH010000011.1"/>
</dbReference>
<gene>
    <name evidence="8" type="ORF">GXN74_05675</name>
</gene>
<evidence type="ECO:0000256" key="3">
    <source>
        <dbReference type="ARBA" id="ARBA00022723"/>
    </source>
</evidence>
<evidence type="ECO:0000256" key="4">
    <source>
        <dbReference type="ARBA" id="ARBA00023004"/>
    </source>
</evidence>
<dbReference type="GO" id="GO:0046872">
    <property type="term" value="F:metal ion binding"/>
    <property type="evidence" value="ECO:0007669"/>
    <property type="project" value="UniProtKB-KW"/>
</dbReference>
<proteinExistence type="predicted"/>
<evidence type="ECO:0000259" key="6">
    <source>
        <dbReference type="PROSITE" id="PS51332"/>
    </source>
</evidence>
<dbReference type="SFLD" id="SFLDS00029">
    <property type="entry name" value="Radical_SAM"/>
    <property type="match status" value="1"/>
</dbReference>
<dbReference type="SFLD" id="SFLDG01082">
    <property type="entry name" value="B12-binding_domain_containing"/>
    <property type="match status" value="1"/>
</dbReference>
<keyword evidence="2" id="KW-0949">S-adenosyl-L-methionine</keyword>